<dbReference type="Gene3D" id="3.40.630.30">
    <property type="match status" value="1"/>
</dbReference>
<dbReference type="EMBL" id="JACSGR010000006">
    <property type="protein sequence ID" value="MBH5329635.1"/>
    <property type="molecule type" value="Genomic_DNA"/>
</dbReference>
<feature type="domain" description="N-acetyltransferase" evidence="1">
    <location>
        <begin position="65"/>
        <end position="144"/>
    </location>
</feature>
<protein>
    <submittedName>
        <fullName evidence="2">GNAT family N-acetyltransferase</fullName>
    </submittedName>
</protein>
<evidence type="ECO:0000259" key="1">
    <source>
        <dbReference type="Pfam" id="PF13302"/>
    </source>
</evidence>
<dbReference type="Proteomes" id="UP000768471">
    <property type="component" value="Unassembled WGS sequence"/>
</dbReference>
<reference evidence="2 3" key="1">
    <citation type="submission" date="2020-09" db="EMBL/GenBank/DDBJ databases">
        <title>Eikenella S3660 sp. nov., isolated from a throat swab.</title>
        <authorList>
            <person name="Buhl M."/>
        </authorList>
    </citation>
    <scope>NUCLEOTIDE SEQUENCE [LARGE SCALE GENOMIC DNA]</scope>
    <source>
        <strain evidence="2 3">S3360</strain>
    </source>
</reference>
<sequence>MAAVNPYNGLISFQQALDQKLIQPRKLSEEKNYYIELDKPNGVVRLTYALITYSSILNQKKEVRAICQIVPVESYNNRPVMQVGCAVLEKYQNKGIGQLFIRDCLKIFSTEFLSQNLVEDGFYFEAIIDKRNIPSQRLFEKLGFLMKEETVEEDFQYFKFVDR</sequence>
<proteinExistence type="predicted"/>
<dbReference type="InterPro" id="IPR016181">
    <property type="entry name" value="Acyl_CoA_acyltransferase"/>
</dbReference>
<accession>A0ABS0NBI5</accession>
<organism evidence="2 3">
    <name type="scientific">Eikenella glucosivorans</name>
    <dbReference type="NCBI Taxonomy" id="2766967"/>
    <lineage>
        <taxon>Bacteria</taxon>
        <taxon>Pseudomonadati</taxon>
        <taxon>Pseudomonadota</taxon>
        <taxon>Betaproteobacteria</taxon>
        <taxon>Neisseriales</taxon>
        <taxon>Neisseriaceae</taxon>
        <taxon>Eikenella</taxon>
    </lineage>
</organism>
<name>A0ABS0NBI5_9NEIS</name>
<dbReference type="RefSeq" id="WP_197903474.1">
    <property type="nucleotide sequence ID" value="NZ_JACSGR010000006.1"/>
</dbReference>
<dbReference type="SUPFAM" id="SSF55729">
    <property type="entry name" value="Acyl-CoA N-acyltransferases (Nat)"/>
    <property type="match status" value="1"/>
</dbReference>
<evidence type="ECO:0000313" key="3">
    <source>
        <dbReference type="Proteomes" id="UP000768471"/>
    </source>
</evidence>
<comment type="caution">
    <text evidence="2">The sequence shown here is derived from an EMBL/GenBank/DDBJ whole genome shotgun (WGS) entry which is preliminary data.</text>
</comment>
<gene>
    <name evidence="2" type="ORF">H9Q10_08140</name>
</gene>
<evidence type="ECO:0000313" key="2">
    <source>
        <dbReference type="EMBL" id="MBH5329635.1"/>
    </source>
</evidence>
<keyword evidence="3" id="KW-1185">Reference proteome</keyword>
<dbReference type="Pfam" id="PF13302">
    <property type="entry name" value="Acetyltransf_3"/>
    <property type="match status" value="1"/>
</dbReference>
<dbReference type="InterPro" id="IPR000182">
    <property type="entry name" value="GNAT_dom"/>
</dbReference>